<organism evidence="1">
    <name type="scientific">Anguilla anguilla</name>
    <name type="common">European freshwater eel</name>
    <name type="synonym">Muraena anguilla</name>
    <dbReference type="NCBI Taxonomy" id="7936"/>
    <lineage>
        <taxon>Eukaryota</taxon>
        <taxon>Metazoa</taxon>
        <taxon>Chordata</taxon>
        <taxon>Craniata</taxon>
        <taxon>Vertebrata</taxon>
        <taxon>Euteleostomi</taxon>
        <taxon>Actinopterygii</taxon>
        <taxon>Neopterygii</taxon>
        <taxon>Teleostei</taxon>
        <taxon>Anguilliformes</taxon>
        <taxon>Anguillidae</taxon>
        <taxon>Anguilla</taxon>
    </lineage>
</organism>
<name>A0A0E9VU83_ANGAN</name>
<dbReference type="EMBL" id="GBXM01026971">
    <property type="protein sequence ID" value="JAH81606.1"/>
    <property type="molecule type" value="Transcribed_RNA"/>
</dbReference>
<protein>
    <submittedName>
        <fullName evidence="1">Uncharacterized protein</fullName>
    </submittedName>
</protein>
<dbReference type="AlphaFoldDB" id="A0A0E9VU83"/>
<reference evidence="1" key="2">
    <citation type="journal article" date="2015" name="Fish Shellfish Immunol.">
        <title>Early steps in the European eel (Anguilla anguilla)-Vibrio vulnificus interaction in the gills: Role of the RtxA13 toxin.</title>
        <authorList>
            <person name="Callol A."/>
            <person name="Pajuelo D."/>
            <person name="Ebbesson L."/>
            <person name="Teles M."/>
            <person name="MacKenzie S."/>
            <person name="Amaro C."/>
        </authorList>
    </citation>
    <scope>NUCLEOTIDE SEQUENCE</scope>
</reference>
<reference evidence="1" key="1">
    <citation type="submission" date="2014-11" db="EMBL/GenBank/DDBJ databases">
        <authorList>
            <person name="Amaro Gonzalez C."/>
        </authorList>
    </citation>
    <scope>NUCLEOTIDE SEQUENCE</scope>
</reference>
<evidence type="ECO:0000313" key="1">
    <source>
        <dbReference type="EMBL" id="JAH81606.1"/>
    </source>
</evidence>
<sequence>MAFFRPNLCTGGLNEFFILVFHGCRKTTVG</sequence>
<accession>A0A0E9VU83</accession>
<proteinExistence type="predicted"/>